<evidence type="ECO:0000256" key="7">
    <source>
        <dbReference type="ARBA" id="ARBA00023125"/>
    </source>
</evidence>
<dbReference type="GO" id="GO:0016787">
    <property type="term" value="F:hydrolase activity"/>
    <property type="evidence" value="ECO:0007669"/>
    <property type="project" value="UniProtKB-KW"/>
</dbReference>
<sequence length="330" mass="37894">MQLVLNTHGLSLKVKDGLFRVSHEDEVRDISPEQLSSISVTSPCLLSSAAIRLAAESEVPIYFFDRFGDADACLRSPYFESLATLRRKQVYFSDSKAGTAWVIRQFGLKTAGQLENLKYLANRRRKREEELHAAIKWIDDRLKVLQHEHDGPPTDAWSASIMGWEGNTARIYWGEVGQAVPEAWQFSGRSRRPALDAYNALTNYFYGMLYATVERALFNAGLDPHLGVLHADEYDRPTLAYDLIEPFRPWVDRFILEQLFVQKLLADVVEPKDAGFWLNSTAKRTLIPAFNEWMRTPRRWEGRQMSRDAHIFRHAAGLARLIDLIEKRPV</sequence>
<gene>
    <name evidence="10" type="primary">cas1</name>
    <name evidence="11" type="ORF">GGR28_002378</name>
</gene>
<dbReference type="Gene3D" id="3.100.10.20">
    <property type="entry name" value="CRISPR-associated endonuclease Cas1, N-terminal domain"/>
    <property type="match status" value="1"/>
</dbReference>
<dbReference type="InterPro" id="IPR042211">
    <property type="entry name" value="CRISPR-assoc_Cas1_N"/>
</dbReference>
<dbReference type="GO" id="GO:0051607">
    <property type="term" value="P:defense response to virus"/>
    <property type="evidence" value="ECO:0007669"/>
    <property type="project" value="UniProtKB-UniRule"/>
</dbReference>
<dbReference type="PANTHER" id="PTHR34353:SF2">
    <property type="entry name" value="CRISPR-ASSOCIATED ENDONUCLEASE CAS1 1"/>
    <property type="match status" value="1"/>
</dbReference>
<feature type="binding site" evidence="10">
    <location>
        <position position="245"/>
    </location>
    <ligand>
        <name>Mn(2+)</name>
        <dbReference type="ChEBI" id="CHEBI:29035"/>
    </ligand>
</feature>
<dbReference type="Proteomes" id="UP000576209">
    <property type="component" value="Unassembled WGS sequence"/>
</dbReference>
<keyword evidence="8 10" id="KW-0464">Manganese</keyword>
<dbReference type="NCBIfam" id="TIGR00287">
    <property type="entry name" value="cas1"/>
    <property type="match status" value="1"/>
</dbReference>
<evidence type="ECO:0000256" key="10">
    <source>
        <dbReference type="HAMAP-Rule" id="MF_01470"/>
    </source>
</evidence>
<organism evidence="11 12">
    <name type="scientific">Neolewinella aquimaris</name>
    <dbReference type="NCBI Taxonomy" id="1835722"/>
    <lineage>
        <taxon>Bacteria</taxon>
        <taxon>Pseudomonadati</taxon>
        <taxon>Bacteroidota</taxon>
        <taxon>Saprospiria</taxon>
        <taxon>Saprospirales</taxon>
        <taxon>Lewinellaceae</taxon>
        <taxon>Neolewinella</taxon>
    </lineage>
</organism>
<dbReference type="RefSeq" id="WP_183495997.1">
    <property type="nucleotide sequence ID" value="NZ_JACIFF010000006.1"/>
</dbReference>
<name>A0A840E3G9_9BACT</name>
<keyword evidence="2 10" id="KW-0479">Metal-binding</keyword>
<evidence type="ECO:0000256" key="9">
    <source>
        <dbReference type="ARBA" id="ARBA00038592"/>
    </source>
</evidence>
<keyword evidence="6 10" id="KW-0051">Antiviral defense</keyword>
<evidence type="ECO:0000256" key="3">
    <source>
        <dbReference type="ARBA" id="ARBA00022759"/>
    </source>
</evidence>
<protein>
    <recommendedName>
        <fullName evidence="10">CRISPR-associated endonuclease Cas1</fullName>
        <ecNumber evidence="10">3.1.-.-</ecNumber>
    </recommendedName>
</protein>
<dbReference type="Pfam" id="PF01867">
    <property type="entry name" value="Cas_Cas1"/>
    <property type="match status" value="1"/>
</dbReference>
<dbReference type="InterPro" id="IPR042206">
    <property type="entry name" value="CRISPR-assoc_Cas1_C"/>
</dbReference>
<evidence type="ECO:0000313" key="11">
    <source>
        <dbReference type="EMBL" id="MBB4079751.1"/>
    </source>
</evidence>
<evidence type="ECO:0000256" key="6">
    <source>
        <dbReference type="ARBA" id="ARBA00023118"/>
    </source>
</evidence>
<feature type="binding site" evidence="10">
    <location>
        <position position="230"/>
    </location>
    <ligand>
        <name>Mn(2+)</name>
        <dbReference type="ChEBI" id="CHEBI:29035"/>
    </ligand>
</feature>
<evidence type="ECO:0000256" key="5">
    <source>
        <dbReference type="ARBA" id="ARBA00022842"/>
    </source>
</evidence>
<dbReference type="HAMAP" id="MF_01470">
    <property type="entry name" value="Cas1"/>
    <property type="match status" value="1"/>
</dbReference>
<feature type="binding site" evidence="10">
    <location>
        <position position="165"/>
    </location>
    <ligand>
        <name>Mn(2+)</name>
        <dbReference type="ChEBI" id="CHEBI:29035"/>
    </ligand>
</feature>
<keyword evidence="1 10" id="KW-0540">Nuclease</keyword>
<dbReference type="EMBL" id="JACIFF010000006">
    <property type="protein sequence ID" value="MBB4079751.1"/>
    <property type="molecule type" value="Genomic_DNA"/>
</dbReference>
<keyword evidence="12" id="KW-1185">Reference proteome</keyword>
<dbReference type="InterPro" id="IPR002729">
    <property type="entry name" value="CRISPR-assoc_Cas1"/>
</dbReference>
<accession>A0A840E3G9</accession>
<dbReference type="GO" id="GO:0004519">
    <property type="term" value="F:endonuclease activity"/>
    <property type="evidence" value="ECO:0007669"/>
    <property type="project" value="UniProtKB-UniRule"/>
</dbReference>
<dbReference type="EC" id="3.1.-.-" evidence="10"/>
<dbReference type="AlphaFoldDB" id="A0A840E3G9"/>
<keyword evidence="3 10" id="KW-0255">Endonuclease</keyword>
<keyword evidence="5 10" id="KW-0460">Magnesium</keyword>
<dbReference type="GO" id="GO:0003677">
    <property type="term" value="F:DNA binding"/>
    <property type="evidence" value="ECO:0007669"/>
    <property type="project" value="UniProtKB-KW"/>
</dbReference>
<evidence type="ECO:0000256" key="4">
    <source>
        <dbReference type="ARBA" id="ARBA00022801"/>
    </source>
</evidence>
<evidence type="ECO:0000256" key="1">
    <source>
        <dbReference type="ARBA" id="ARBA00022722"/>
    </source>
</evidence>
<dbReference type="GO" id="GO:0043571">
    <property type="term" value="P:maintenance of CRISPR repeat elements"/>
    <property type="evidence" value="ECO:0007669"/>
    <property type="project" value="UniProtKB-UniRule"/>
</dbReference>
<dbReference type="GO" id="GO:0046872">
    <property type="term" value="F:metal ion binding"/>
    <property type="evidence" value="ECO:0007669"/>
    <property type="project" value="UniProtKB-UniRule"/>
</dbReference>
<keyword evidence="7 10" id="KW-0238">DNA-binding</keyword>
<reference evidence="11 12" key="1">
    <citation type="submission" date="2020-08" db="EMBL/GenBank/DDBJ databases">
        <title>Genomic Encyclopedia of Type Strains, Phase IV (KMG-IV): sequencing the most valuable type-strain genomes for metagenomic binning, comparative biology and taxonomic classification.</title>
        <authorList>
            <person name="Goeker M."/>
        </authorList>
    </citation>
    <scope>NUCLEOTIDE SEQUENCE [LARGE SCALE GENOMIC DNA]</scope>
    <source>
        <strain evidence="11 12">DSM 105137</strain>
    </source>
</reference>
<dbReference type="PANTHER" id="PTHR34353">
    <property type="entry name" value="CRISPR-ASSOCIATED ENDONUCLEASE CAS1 1"/>
    <property type="match status" value="1"/>
</dbReference>
<evidence type="ECO:0000256" key="2">
    <source>
        <dbReference type="ARBA" id="ARBA00022723"/>
    </source>
</evidence>
<keyword evidence="4 10" id="KW-0378">Hydrolase</keyword>
<proteinExistence type="inferred from homology"/>
<dbReference type="InterPro" id="IPR050646">
    <property type="entry name" value="Cas1"/>
</dbReference>
<comment type="caution">
    <text evidence="11">The sequence shown here is derived from an EMBL/GenBank/DDBJ whole genome shotgun (WGS) entry which is preliminary data.</text>
</comment>
<comment type="cofactor">
    <cofactor evidence="10">
        <name>Mg(2+)</name>
        <dbReference type="ChEBI" id="CHEBI:18420"/>
    </cofactor>
    <cofactor evidence="10">
        <name>Mn(2+)</name>
        <dbReference type="ChEBI" id="CHEBI:29035"/>
    </cofactor>
</comment>
<evidence type="ECO:0000313" key="12">
    <source>
        <dbReference type="Proteomes" id="UP000576209"/>
    </source>
</evidence>
<comment type="similarity">
    <text evidence="10">Belongs to the CRISPR-associated endonuclease Cas1 family.</text>
</comment>
<dbReference type="CDD" id="cd09634">
    <property type="entry name" value="Cas1_I-II-III"/>
    <property type="match status" value="1"/>
</dbReference>
<evidence type="ECO:0000256" key="8">
    <source>
        <dbReference type="ARBA" id="ARBA00023211"/>
    </source>
</evidence>
<comment type="function">
    <text evidence="10">CRISPR (clustered regularly interspaced short palindromic repeat), is an adaptive immune system that provides protection against mobile genetic elements (viruses, transposable elements and conjugative plasmids). CRISPR clusters contain spacers, sequences complementary to antecedent mobile elements, and target invading nucleic acids. CRISPR clusters are transcribed and processed into CRISPR RNA (crRNA). Acts as a dsDNA endonuclease. Involved in the integration of spacer DNA into the CRISPR cassette.</text>
</comment>
<dbReference type="Gene3D" id="1.20.120.920">
    <property type="entry name" value="CRISPR-associated endonuclease Cas1, C-terminal domain"/>
    <property type="match status" value="1"/>
</dbReference>
<comment type="subunit">
    <text evidence="9 10">Homodimer, forms a heterotetramer with a Cas2 homodimer.</text>
</comment>